<proteinExistence type="inferred from homology"/>
<evidence type="ECO:0000256" key="1">
    <source>
        <dbReference type="ARBA" id="ARBA00005964"/>
    </source>
</evidence>
<dbReference type="EC" id="3.1.1.-" evidence="3"/>
<dbReference type="EMBL" id="MU404353">
    <property type="protein sequence ID" value="KAI1613511.1"/>
    <property type="molecule type" value="Genomic_DNA"/>
</dbReference>
<keyword evidence="6" id="KW-1185">Reference proteome</keyword>
<organism evidence="5 6">
    <name type="scientific">Exophiala viscosa</name>
    <dbReference type="NCBI Taxonomy" id="2486360"/>
    <lineage>
        <taxon>Eukaryota</taxon>
        <taxon>Fungi</taxon>
        <taxon>Dikarya</taxon>
        <taxon>Ascomycota</taxon>
        <taxon>Pezizomycotina</taxon>
        <taxon>Eurotiomycetes</taxon>
        <taxon>Chaetothyriomycetidae</taxon>
        <taxon>Chaetothyriales</taxon>
        <taxon>Herpotrichiellaceae</taxon>
        <taxon>Exophiala</taxon>
    </lineage>
</organism>
<dbReference type="InterPro" id="IPR002018">
    <property type="entry name" value="CarbesteraseB"/>
</dbReference>
<dbReference type="Pfam" id="PF00135">
    <property type="entry name" value="COesterase"/>
    <property type="match status" value="1"/>
</dbReference>
<dbReference type="AlphaFoldDB" id="A0AAN6DVR6"/>
<dbReference type="InterPro" id="IPR029058">
    <property type="entry name" value="AB_hydrolase_fold"/>
</dbReference>
<dbReference type="PANTHER" id="PTHR43142">
    <property type="entry name" value="CARBOXYLIC ESTER HYDROLASE"/>
    <property type="match status" value="1"/>
</dbReference>
<dbReference type="GO" id="GO:0016787">
    <property type="term" value="F:hydrolase activity"/>
    <property type="evidence" value="ECO:0007669"/>
    <property type="project" value="UniProtKB-KW"/>
</dbReference>
<evidence type="ECO:0000313" key="6">
    <source>
        <dbReference type="Proteomes" id="UP001203852"/>
    </source>
</evidence>
<evidence type="ECO:0000259" key="4">
    <source>
        <dbReference type="Pfam" id="PF00135"/>
    </source>
</evidence>
<dbReference type="Gene3D" id="3.40.50.1820">
    <property type="entry name" value="alpha/beta hydrolase"/>
    <property type="match status" value="1"/>
</dbReference>
<keyword evidence="2 3" id="KW-0378">Hydrolase</keyword>
<gene>
    <name evidence="5" type="ORF">EDD36DRAFT_486232</name>
</gene>
<comment type="caution">
    <text evidence="5">The sequence shown here is derived from an EMBL/GenBank/DDBJ whole genome shotgun (WGS) entry which is preliminary data.</text>
</comment>
<sequence length="527" mass="58904">MSKNAAAKPMVKISNTWIQGFVSQEGVANYLGLKYASIPARFRTATLLEVDRLGDFVDASAYGPCCPQPENKNQESRRHLFAGTVSMSEFECLNLNIYTPSESLLDPSGCPVVVWIHGGGWIFGAGGPEYDGNYLIKHSVNKGKPCVLVTINYRLGRYGFLASGELQAEAESNAENYYPNQGLHDQQLALQWVQRYVHHFGGNPSKVTIAGQSAGGFSALTHLITDIPLCRAGWIMSSPLDPFISVTQAQQTFDRLVTGTGLRLSSSNSEKLTKLRNLTELEMDELVRGKMLIRPVWDPIWFAYQEEQKPVEWTSDFPEWLQGLTIGWAADEVITFQTLWASWSVQELLATVNVMIPDQEMERDVIQIYGIAGPPEKALSGFVEFASDCLYTRMPQALSQAQFPISIYRFEQIDDFNGSVYRGSAYHCLDNAYLFRLPAIAGTDAPEARRLTTDAVSDRFLAFVYGTQAWEPFKTGQKIMYFNGANSGLVESKAFEKLSQLVSTEERETILIDAAERMLEHMRRPAD</sequence>
<accession>A0AAN6DVR6</accession>
<evidence type="ECO:0000256" key="3">
    <source>
        <dbReference type="RuleBase" id="RU361235"/>
    </source>
</evidence>
<reference evidence="5" key="1">
    <citation type="journal article" date="2022" name="bioRxiv">
        <title>Deciphering the potential niche of two novel black yeast fungi from a biological soil crust based on their genomes, phenotypes, and melanin regulation.</title>
        <authorList>
            <consortium name="DOE Joint Genome Institute"/>
            <person name="Carr E.C."/>
            <person name="Barton Q."/>
            <person name="Grambo S."/>
            <person name="Sullivan M."/>
            <person name="Renfro C.M."/>
            <person name="Kuo A."/>
            <person name="Pangilinan J."/>
            <person name="Lipzen A."/>
            <person name="Keymanesh K."/>
            <person name="Savage E."/>
            <person name="Barry K."/>
            <person name="Grigoriev I.V."/>
            <person name="Riekhof W.R."/>
            <person name="Harris S.S."/>
        </authorList>
    </citation>
    <scope>NUCLEOTIDE SEQUENCE</scope>
    <source>
        <strain evidence="5">JF 03-4F</strain>
    </source>
</reference>
<protein>
    <recommendedName>
        <fullName evidence="3">Carboxylic ester hydrolase</fullName>
        <ecNumber evidence="3">3.1.1.-</ecNumber>
    </recommendedName>
</protein>
<evidence type="ECO:0000313" key="5">
    <source>
        <dbReference type="EMBL" id="KAI1613511.1"/>
    </source>
</evidence>
<comment type="similarity">
    <text evidence="1 3">Belongs to the type-B carboxylesterase/lipase family.</text>
</comment>
<dbReference type="PROSITE" id="PS00122">
    <property type="entry name" value="CARBOXYLESTERASE_B_1"/>
    <property type="match status" value="1"/>
</dbReference>
<dbReference type="SUPFAM" id="SSF53474">
    <property type="entry name" value="alpha/beta-Hydrolases"/>
    <property type="match status" value="1"/>
</dbReference>
<dbReference type="Proteomes" id="UP001203852">
    <property type="component" value="Unassembled WGS sequence"/>
</dbReference>
<evidence type="ECO:0000256" key="2">
    <source>
        <dbReference type="ARBA" id="ARBA00022801"/>
    </source>
</evidence>
<feature type="domain" description="Carboxylesterase type B" evidence="4">
    <location>
        <begin position="8"/>
        <end position="464"/>
    </location>
</feature>
<name>A0AAN6DVR6_9EURO</name>
<dbReference type="InterPro" id="IPR019826">
    <property type="entry name" value="Carboxylesterase_B_AS"/>
</dbReference>
<dbReference type="PANTHER" id="PTHR43142:SF6">
    <property type="entry name" value="PUTATIVE (AFU_ORTHOLOGUE AFUA_7G01710)-RELATED"/>
    <property type="match status" value="1"/>
</dbReference>